<gene>
    <name evidence="2" type="primary">cydX</name>
    <name evidence="2" type="ORF">DZD52_02365</name>
    <name evidence="1" type="ORF">M3O51_01805</name>
</gene>
<protein>
    <submittedName>
        <fullName evidence="2">Cytochrome bd-I oxidase subunit CydX</fullName>
    </submittedName>
</protein>
<keyword evidence="4" id="KW-1185">Reference proteome</keyword>
<evidence type="ECO:0000313" key="4">
    <source>
        <dbReference type="Proteomes" id="UP001167357"/>
    </source>
</evidence>
<dbReference type="STRING" id="1843581.A7D16_02760"/>
<evidence type="ECO:0000313" key="2">
    <source>
        <dbReference type="EMBL" id="RFF42365.1"/>
    </source>
</evidence>
<reference evidence="1" key="2">
    <citation type="submission" date="2022-04" db="EMBL/GenBank/DDBJ databases">
        <title>Genomic comparison of 19 strains of Xanthomonas nasturtii, a newly emerging watercress pathogen.</title>
        <authorList>
            <person name="Harrison J."/>
            <person name="Greer S."/>
            <person name="Hussain R."/>
            <person name="Lascelles D."/>
            <person name="Roberts M."/>
            <person name="Carter B."/>
            <person name="Bryning A."/>
            <person name="Carroll S."/>
            <person name="Aspin A."/>
            <person name="Cruz L."/>
            <person name="Cruz J."/>
            <person name="Grant M."/>
            <person name="Vicente J."/>
            <person name="Studholme D.J."/>
        </authorList>
    </citation>
    <scope>NUCLEOTIDE SEQUENCE</scope>
    <source>
        <strain evidence="1">10016B</strain>
    </source>
</reference>
<dbReference type="Proteomes" id="UP001167357">
    <property type="component" value="Unassembled WGS sequence"/>
</dbReference>
<reference evidence="2 3" key="1">
    <citation type="submission" date="2018-08" db="EMBL/GenBank/DDBJ databases">
        <title>Genome sequencing of X. nasturtii WHRI 8984.</title>
        <authorList>
            <person name="Studholme D.J."/>
            <person name="Mchugh J."/>
            <person name="Vicente J."/>
        </authorList>
    </citation>
    <scope>NUCLEOTIDE SEQUENCE [LARGE SCALE GENOMIC DNA]</scope>
    <source>
        <strain evidence="2 3">WHRI 8984</strain>
    </source>
</reference>
<dbReference type="EMBL" id="JAMBED010000002">
    <property type="protein sequence ID" value="MCL1550085.1"/>
    <property type="molecule type" value="Genomic_DNA"/>
</dbReference>
<comment type="caution">
    <text evidence="2">The sequence shown here is derived from an EMBL/GenBank/DDBJ whole genome shotgun (WGS) entry which is preliminary data.</text>
</comment>
<dbReference type="NCBIfam" id="TIGR02106">
    <property type="entry name" value="cyd_oper_ybgT"/>
    <property type="match status" value="1"/>
</dbReference>
<dbReference type="Proteomes" id="UP000259570">
    <property type="component" value="Unassembled WGS sequence"/>
</dbReference>
<evidence type="ECO:0000313" key="3">
    <source>
        <dbReference type="Proteomes" id="UP000259570"/>
    </source>
</evidence>
<name>A0A3E1KRX7_9XANT</name>
<dbReference type="InterPro" id="IPR012994">
    <property type="entry name" value="YbgT_YccB"/>
</dbReference>
<proteinExistence type="predicted"/>
<dbReference type="AlphaFoldDB" id="A0A3E1KRX7"/>
<organism evidence="2 3">
    <name type="scientific">Xanthomonas nasturtii</name>
    <dbReference type="NCBI Taxonomy" id="1843581"/>
    <lineage>
        <taxon>Bacteria</taxon>
        <taxon>Pseudomonadati</taxon>
        <taxon>Pseudomonadota</taxon>
        <taxon>Gammaproteobacteria</taxon>
        <taxon>Lysobacterales</taxon>
        <taxon>Lysobacteraceae</taxon>
        <taxon>Xanthomonas</taxon>
    </lineage>
</organism>
<evidence type="ECO:0000313" key="1">
    <source>
        <dbReference type="EMBL" id="MCL1550085.1"/>
    </source>
</evidence>
<accession>A0A3E1KRX7</accession>
<dbReference type="InterPro" id="IPR011724">
    <property type="entry name" value="Cyd_oper_YbgT"/>
</dbReference>
<dbReference type="RefSeq" id="WP_064633622.1">
    <property type="nucleotide sequence ID" value="NZ_CP142004.2"/>
</dbReference>
<dbReference type="Pfam" id="PF08173">
    <property type="entry name" value="YbgT_YccB"/>
    <property type="match status" value="1"/>
</dbReference>
<sequence>MWYFAWILGTGLAALAAVLNGMWFEAREPERDEPPQ</sequence>
<dbReference type="GeneID" id="97211826"/>
<dbReference type="EMBL" id="QUZM01000003">
    <property type="protein sequence ID" value="RFF42365.1"/>
    <property type="molecule type" value="Genomic_DNA"/>
</dbReference>